<dbReference type="EMBL" id="BAABDM010000007">
    <property type="protein sequence ID" value="GAA4102289.1"/>
    <property type="molecule type" value="Genomic_DNA"/>
</dbReference>
<gene>
    <name evidence="3" type="ORF">GCM10022414_30030</name>
</gene>
<feature type="domain" description="Rad50/SbcC-type AAA" evidence="2">
    <location>
        <begin position="6"/>
        <end position="259"/>
    </location>
</feature>
<dbReference type="SUPFAM" id="SSF52540">
    <property type="entry name" value="P-loop containing nucleoside triphosphate hydrolases"/>
    <property type="match status" value="2"/>
</dbReference>
<name>A0ABP7X289_9GAMM</name>
<dbReference type="PANTHER" id="PTHR32114:SF2">
    <property type="entry name" value="ABC TRANSPORTER ABCH.3"/>
    <property type="match status" value="1"/>
</dbReference>
<organism evidence="3 4">
    <name type="scientific">Zhongshania borealis</name>
    <dbReference type="NCBI Taxonomy" id="889488"/>
    <lineage>
        <taxon>Bacteria</taxon>
        <taxon>Pseudomonadati</taxon>
        <taxon>Pseudomonadota</taxon>
        <taxon>Gammaproteobacteria</taxon>
        <taxon>Cellvibrionales</taxon>
        <taxon>Spongiibacteraceae</taxon>
        <taxon>Zhongshania</taxon>
    </lineage>
</organism>
<feature type="coiled-coil region" evidence="1">
    <location>
        <begin position="644"/>
        <end position="696"/>
    </location>
</feature>
<protein>
    <recommendedName>
        <fullName evidence="2">Rad50/SbcC-type AAA domain-containing protein</fullName>
    </recommendedName>
</protein>
<comment type="caution">
    <text evidence="3">The sequence shown here is derived from an EMBL/GenBank/DDBJ whole genome shotgun (WGS) entry which is preliminary data.</text>
</comment>
<dbReference type="Proteomes" id="UP001500392">
    <property type="component" value="Unassembled WGS sequence"/>
</dbReference>
<dbReference type="Pfam" id="PF13476">
    <property type="entry name" value="AAA_23"/>
    <property type="match status" value="1"/>
</dbReference>
<keyword evidence="4" id="KW-1185">Reference proteome</keyword>
<dbReference type="PANTHER" id="PTHR32114">
    <property type="entry name" value="ABC TRANSPORTER ABCH.3"/>
    <property type="match status" value="1"/>
</dbReference>
<evidence type="ECO:0000256" key="1">
    <source>
        <dbReference type="SAM" id="Coils"/>
    </source>
</evidence>
<reference evidence="4" key="1">
    <citation type="journal article" date="2019" name="Int. J. Syst. Evol. Microbiol.">
        <title>The Global Catalogue of Microorganisms (GCM) 10K type strain sequencing project: providing services to taxonomists for standard genome sequencing and annotation.</title>
        <authorList>
            <consortium name="The Broad Institute Genomics Platform"/>
            <consortium name="The Broad Institute Genome Sequencing Center for Infectious Disease"/>
            <person name="Wu L."/>
            <person name="Ma J."/>
        </authorList>
    </citation>
    <scope>NUCLEOTIDE SEQUENCE [LARGE SCALE GENOMIC DNA]</scope>
    <source>
        <strain evidence="4">JCM 17304</strain>
    </source>
</reference>
<evidence type="ECO:0000259" key="2">
    <source>
        <dbReference type="Pfam" id="PF13476"/>
    </source>
</evidence>
<evidence type="ECO:0000313" key="4">
    <source>
        <dbReference type="Proteomes" id="UP001500392"/>
    </source>
</evidence>
<accession>A0ABP7X289</accession>
<dbReference type="Gene3D" id="3.40.50.300">
    <property type="entry name" value="P-loop containing nucleotide triphosphate hydrolases"/>
    <property type="match status" value="2"/>
</dbReference>
<sequence>MLIDNLNIQCFRGISDSLSLDFTAPLTVLYAPNGTGKTSICDAVEWVLCGGVGRLGKDESIRCKLGDDSLKTTVEANIPQNGRPFFIKRELSGSGTPLYWKDSDCDYTIATDQELLRRFVKALPPSGNSNKAKVDWVRSTRFLESDSLRLLIDSDKESNDTRKLIFSSLFGVAEYQKNERDLNRILGKLPSERKINSETSKINKKIAEYEELIKKLTAEQTAPYKDHVYNLLSNIAERLGIAKNTDKEADLQKYHETLEVQYIQYIESLVEKKSLLAFIREKIGVYQEYLSSYETINKIIKTDISTQEILIQDFKKKQIEITEKKEFLQKKEELINEIRESISGIKTEKATWLNLYNLYKNHSLEIDASKNRTTEISNYITSTEQRISTLNEKLLLVGDYIKSLPSWRKKHAELKGINIELEALQERKSKEAPDVPLTEQASKIKSELDALQSSREKALGEIELLLSSGKRYVETHTEDSECPLCEHSHESNFVLQEKINTRFSRLSKKSKEEAVLASKLDEITQLLTQENNYLKKAEELTAKKIFLINAIQETSETFIAMGLDRSDISKQESISEKLEDIQLQYQTSVKKLFKDIAPYKSAYDAASKLEEIRIKAQSLSSLWFERLDISGEKSFTTDGTSEALEKLEAALEMKSTELKQLHEDSKSNVQKLSDEILKAEKDNKKKAADIAAAREKLNPIHTFIQDLKRKWGIISKAEIINDTEIENASASIAKKEQILNEVKGLFTKTEEYFVKIKESEIKEREHGLYKKEIKESQGELKEWAYQAKARTVVENEIDLIKEEIRRFIAEEIRPLTNIINTLYLRAQGNRFINSIEARPSKEGFLEWVAELNDEGESFDKMRSLSQGQRQDLALSIFLARARSLGGTFFLDEPLAHLDDLNRVALLDTLRIIVSERRATNPLRLVLTTASNNLLRHLREKFSLVEDGNGNPALRIYKMSGNPKVGLDVEPPELVHSPNRLLINNSVRP</sequence>
<dbReference type="InterPro" id="IPR027417">
    <property type="entry name" value="P-loop_NTPase"/>
</dbReference>
<evidence type="ECO:0000313" key="3">
    <source>
        <dbReference type="EMBL" id="GAA4102289.1"/>
    </source>
</evidence>
<dbReference type="CDD" id="cd00267">
    <property type="entry name" value="ABC_ATPase"/>
    <property type="match status" value="1"/>
</dbReference>
<dbReference type="RefSeq" id="WP_344937595.1">
    <property type="nucleotide sequence ID" value="NZ_BAABDM010000007.1"/>
</dbReference>
<dbReference type="InterPro" id="IPR038729">
    <property type="entry name" value="Rad50/SbcC_AAA"/>
</dbReference>
<keyword evidence="1" id="KW-0175">Coiled coil</keyword>
<proteinExistence type="predicted"/>